<feature type="compositionally biased region" description="Basic and acidic residues" evidence="1">
    <location>
        <begin position="338"/>
        <end position="351"/>
    </location>
</feature>
<reference evidence="3 4" key="1">
    <citation type="submission" date="2019-02" db="EMBL/GenBank/DDBJ databases">
        <title>Planctomycetal bacteria perform biofilm scaping via a novel small molecule.</title>
        <authorList>
            <person name="Jeske O."/>
            <person name="Boedeker C."/>
            <person name="Wiegand S."/>
            <person name="Breitling P."/>
            <person name="Kallscheuer N."/>
            <person name="Jogler M."/>
            <person name="Rohde M."/>
            <person name="Petersen J."/>
            <person name="Medema M.H."/>
            <person name="Surup F."/>
            <person name="Jogler C."/>
        </authorList>
    </citation>
    <scope>NUCLEOTIDE SEQUENCE [LARGE SCALE GENOMIC DNA]</scope>
    <source>
        <strain evidence="3 4">Mal15</strain>
    </source>
</reference>
<evidence type="ECO:0000256" key="1">
    <source>
        <dbReference type="SAM" id="MobiDB-lite"/>
    </source>
</evidence>
<feature type="transmembrane region" description="Helical" evidence="2">
    <location>
        <begin position="154"/>
        <end position="172"/>
    </location>
</feature>
<keyword evidence="2" id="KW-0472">Membrane</keyword>
<evidence type="ECO:0000256" key="2">
    <source>
        <dbReference type="SAM" id="Phobius"/>
    </source>
</evidence>
<dbReference type="AlphaFoldDB" id="A0A5B9M6A0"/>
<name>A0A5B9M6A0_9BACT</name>
<feature type="region of interest" description="Disordered" evidence="1">
    <location>
        <begin position="256"/>
        <end position="551"/>
    </location>
</feature>
<keyword evidence="4" id="KW-1185">Reference proteome</keyword>
<accession>A0A5B9M6A0</accession>
<gene>
    <name evidence="3" type="ORF">Mal15_03760</name>
</gene>
<feature type="compositionally biased region" description="Acidic residues" evidence="1">
    <location>
        <begin position="412"/>
        <end position="429"/>
    </location>
</feature>
<feature type="compositionally biased region" description="Polar residues" evidence="1">
    <location>
        <begin position="493"/>
        <end position="512"/>
    </location>
</feature>
<feature type="transmembrane region" description="Helical" evidence="2">
    <location>
        <begin position="47"/>
        <end position="68"/>
    </location>
</feature>
<organism evidence="3 4">
    <name type="scientific">Stieleria maiorica</name>
    <dbReference type="NCBI Taxonomy" id="2795974"/>
    <lineage>
        <taxon>Bacteria</taxon>
        <taxon>Pseudomonadati</taxon>
        <taxon>Planctomycetota</taxon>
        <taxon>Planctomycetia</taxon>
        <taxon>Pirellulales</taxon>
        <taxon>Pirellulaceae</taxon>
        <taxon>Stieleria</taxon>
    </lineage>
</organism>
<evidence type="ECO:0000313" key="4">
    <source>
        <dbReference type="Proteomes" id="UP000321353"/>
    </source>
</evidence>
<dbReference type="KEGG" id="smam:Mal15_03760"/>
<feature type="compositionally biased region" description="Acidic residues" evidence="1">
    <location>
        <begin position="368"/>
        <end position="382"/>
    </location>
</feature>
<feature type="transmembrane region" description="Helical" evidence="2">
    <location>
        <begin position="80"/>
        <end position="104"/>
    </location>
</feature>
<keyword evidence="2" id="KW-1133">Transmembrane helix</keyword>
<dbReference type="EMBL" id="CP036264">
    <property type="protein sequence ID" value="QEF96349.1"/>
    <property type="molecule type" value="Genomic_DNA"/>
</dbReference>
<feature type="transmembrane region" description="Helical" evidence="2">
    <location>
        <begin position="124"/>
        <end position="142"/>
    </location>
</feature>
<evidence type="ECO:0000313" key="3">
    <source>
        <dbReference type="EMBL" id="QEF96349.1"/>
    </source>
</evidence>
<proteinExistence type="predicted"/>
<feature type="transmembrane region" description="Helical" evidence="2">
    <location>
        <begin position="178"/>
        <end position="202"/>
    </location>
</feature>
<feature type="compositionally biased region" description="Basic residues" evidence="1">
    <location>
        <begin position="536"/>
        <end position="551"/>
    </location>
</feature>
<feature type="compositionally biased region" description="Acidic residues" evidence="1">
    <location>
        <begin position="283"/>
        <end position="298"/>
    </location>
</feature>
<sequence>MTTSAAIIASVSILLTSLHHLAFVWPALAYRQDLARPLLIDRPDGFAAWWTTMLLLLAAGATRLIFVLRRHRRDDYRGHYQLWQWTLIVLLAASVHSTVDLVGWLGASLDLLVGNRAVLSGANWLRIVLDVGGIILAMRLIAELSRCRPALVPMIQAGAWIGFSELAHWQIVVVDGPLMATLVTAAPMLGWTCFLVAATLYLRSMYRQIRNIPDAIPIRQRITEWIAERRNGDADFRSEFFDAQDAPRPAVASVTTTRAAAPNAKPNTVTKPAAKPVRTADADASETEVDETDIDDSPAQDRPGWFARLKRRIRKPKPETESSESVSGDTPEQDTHDEDAAPDREVADTDKPKRRWFGLRSARRIDPEDADGDGDRDEDEEPESRSGETTEPPPKKKRWFSLRLKPQRTGDETSDQDADATTEENEVDDVVAKKSWFSRLLRRKHADESESQAADESADSDSSTAASSHPRSSPNAGKPPARSQGPLHAATRGRQSSSAQSAGTPSAETSRITPAEVAAGEVDPDDIDWESMTKAERRRMRKTLKRAGRAA</sequence>
<feature type="compositionally biased region" description="Low complexity" evidence="1">
    <location>
        <begin position="451"/>
        <end position="468"/>
    </location>
</feature>
<protein>
    <submittedName>
        <fullName evidence="3">Uncharacterized protein</fullName>
    </submittedName>
</protein>
<dbReference type="Proteomes" id="UP000321353">
    <property type="component" value="Chromosome"/>
</dbReference>
<keyword evidence="2" id="KW-0812">Transmembrane</keyword>